<keyword evidence="7" id="KW-1185">Reference proteome</keyword>
<reference evidence="6 7" key="1">
    <citation type="journal article" date="2009" name="Science">
        <title>Green evolution and dynamic adaptations revealed by genomes of the marine picoeukaryotes Micromonas.</title>
        <authorList>
            <person name="Worden A.Z."/>
            <person name="Lee J.H."/>
            <person name="Mock T."/>
            <person name="Rouze P."/>
            <person name="Simmons M.P."/>
            <person name="Aerts A.L."/>
            <person name="Allen A.E."/>
            <person name="Cuvelier M.L."/>
            <person name="Derelle E."/>
            <person name="Everett M.V."/>
            <person name="Foulon E."/>
            <person name="Grimwood J."/>
            <person name="Gundlach H."/>
            <person name="Henrissat B."/>
            <person name="Napoli C."/>
            <person name="McDonald S.M."/>
            <person name="Parker M.S."/>
            <person name="Rombauts S."/>
            <person name="Salamov A."/>
            <person name="Von Dassow P."/>
            <person name="Badger J.H."/>
            <person name="Coutinho P.M."/>
            <person name="Demir E."/>
            <person name="Dubchak I."/>
            <person name="Gentemann C."/>
            <person name="Eikrem W."/>
            <person name="Gready J.E."/>
            <person name="John U."/>
            <person name="Lanier W."/>
            <person name="Lindquist E.A."/>
            <person name="Lucas S."/>
            <person name="Mayer K.F."/>
            <person name="Moreau H."/>
            <person name="Not F."/>
            <person name="Otillar R."/>
            <person name="Panaud O."/>
            <person name="Pangilinan J."/>
            <person name="Paulsen I."/>
            <person name="Piegu B."/>
            <person name="Poliakov A."/>
            <person name="Robbens S."/>
            <person name="Schmutz J."/>
            <person name="Toulza E."/>
            <person name="Wyss T."/>
            <person name="Zelensky A."/>
            <person name="Zhou K."/>
            <person name="Armbrust E.V."/>
            <person name="Bhattacharya D."/>
            <person name="Goodenough U.W."/>
            <person name="Van de Peer Y."/>
            <person name="Grigoriev I.V."/>
        </authorList>
    </citation>
    <scope>NUCLEOTIDE SEQUENCE [LARGE SCALE GENOMIC DNA]</scope>
    <source>
        <strain evidence="6 7">CCMP1545</strain>
    </source>
</reference>
<evidence type="ECO:0000313" key="7">
    <source>
        <dbReference type="Proteomes" id="UP000001876"/>
    </source>
</evidence>
<sequence length="361" mass="40259">KMFMNTVLRADIGFGEAYMNGDFDCDLYALLDMLCAGHPANVGSRAGADSGVPSAGGGMEFAAHAALSNTREGSKRNIEYHYDAGNRFYKLWLDDTMLYSSGIHQPLKWKTREERLKAAQYAKIDAMIDRLDVQQSDHVLEIGCGWGACAIRLCERYPNARVTGLTISNEQARSISHWFPYDRATARVAAAGVADRVTIVLKDYRDHLGADERATYDKVISIEMIEAVGHEHLPGFFRVVSDALKPGGKAAIQVITMPDDRYESYCKSESDFIRAYIFPGGHLPSVGAMVAAAEPAGLILDPAYDDIGTHYAVTLRLWRERMMARKDDILAMGYSRKFLRMFEFYFAYCEAGFARGLIHDL</sequence>
<dbReference type="InterPro" id="IPR029063">
    <property type="entry name" value="SAM-dependent_MTases_sf"/>
</dbReference>
<comment type="similarity">
    <text evidence="1">Belongs to the CFA/CMAS family.</text>
</comment>
<feature type="non-terminal residue" evidence="6">
    <location>
        <position position="361"/>
    </location>
</feature>
<feature type="non-terminal residue" evidence="6">
    <location>
        <position position="1"/>
    </location>
</feature>
<dbReference type="STRING" id="564608.C1N8J9"/>
<evidence type="ECO:0000256" key="5">
    <source>
        <dbReference type="ARBA" id="ARBA00023098"/>
    </source>
</evidence>
<evidence type="ECO:0000256" key="2">
    <source>
        <dbReference type="ARBA" id="ARBA00022603"/>
    </source>
</evidence>
<evidence type="ECO:0000256" key="3">
    <source>
        <dbReference type="ARBA" id="ARBA00022679"/>
    </source>
</evidence>
<dbReference type="GeneID" id="9689721"/>
<dbReference type="SUPFAM" id="SSF53335">
    <property type="entry name" value="S-adenosyl-L-methionine-dependent methyltransferases"/>
    <property type="match status" value="1"/>
</dbReference>
<keyword evidence="2" id="KW-0489">Methyltransferase</keyword>
<dbReference type="InterPro" id="IPR003333">
    <property type="entry name" value="CMAS"/>
</dbReference>
<accession>C1N8J9</accession>
<evidence type="ECO:0000256" key="4">
    <source>
        <dbReference type="ARBA" id="ARBA00022691"/>
    </source>
</evidence>
<evidence type="ECO:0000256" key="1">
    <source>
        <dbReference type="ARBA" id="ARBA00010815"/>
    </source>
</evidence>
<evidence type="ECO:0000313" key="6">
    <source>
        <dbReference type="EMBL" id="EEH51902.1"/>
    </source>
</evidence>
<dbReference type="PANTHER" id="PTHR43667">
    <property type="entry name" value="CYCLOPROPANE-FATTY-ACYL-PHOSPHOLIPID SYNTHASE"/>
    <property type="match status" value="1"/>
</dbReference>
<proteinExistence type="inferred from homology"/>
<name>C1N8J9_MICPC</name>
<dbReference type="PIRSF" id="PIRSF003085">
    <property type="entry name" value="CMAS"/>
    <property type="match status" value="1"/>
</dbReference>
<keyword evidence="4" id="KW-0949">S-adenosyl-L-methionine</keyword>
<dbReference type="AlphaFoldDB" id="C1N8J9"/>
<protein>
    <submittedName>
        <fullName evidence="6">Predicted protein</fullName>
    </submittedName>
</protein>
<dbReference type="EMBL" id="GG663750">
    <property type="protein sequence ID" value="EEH51902.1"/>
    <property type="molecule type" value="Genomic_DNA"/>
</dbReference>
<gene>
    <name evidence="6" type="ORF">MICPUCDRAFT_23078</name>
</gene>
<dbReference type="InterPro" id="IPR050723">
    <property type="entry name" value="CFA/CMAS"/>
</dbReference>
<organism evidence="7">
    <name type="scientific">Micromonas pusilla (strain CCMP1545)</name>
    <name type="common">Picoplanktonic green alga</name>
    <dbReference type="NCBI Taxonomy" id="564608"/>
    <lineage>
        <taxon>Eukaryota</taxon>
        <taxon>Viridiplantae</taxon>
        <taxon>Chlorophyta</taxon>
        <taxon>Mamiellophyceae</taxon>
        <taxon>Mamiellales</taxon>
        <taxon>Mamiellaceae</taxon>
        <taxon>Micromonas</taxon>
    </lineage>
</organism>
<keyword evidence="3" id="KW-0808">Transferase</keyword>
<dbReference type="KEGG" id="mpp:MICPUCDRAFT_23078"/>
<keyword evidence="5" id="KW-0443">Lipid metabolism</keyword>
<dbReference type="eggNOG" id="ENOG502QS47">
    <property type="taxonomic scope" value="Eukaryota"/>
</dbReference>
<dbReference type="GO" id="GO:0032259">
    <property type="term" value="P:methylation"/>
    <property type="evidence" value="ECO:0007669"/>
    <property type="project" value="UniProtKB-KW"/>
</dbReference>
<dbReference type="OrthoDB" id="5977668at2759"/>
<dbReference type="Pfam" id="PF02353">
    <property type="entry name" value="CMAS"/>
    <property type="match status" value="1"/>
</dbReference>
<dbReference type="PANTHER" id="PTHR43667:SF2">
    <property type="entry name" value="FATTY ACID C-METHYL TRANSFERASE"/>
    <property type="match status" value="1"/>
</dbReference>
<dbReference type="GO" id="GO:0008610">
    <property type="term" value="P:lipid biosynthetic process"/>
    <property type="evidence" value="ECO:0007669"/>
    <property type="project" value="InterPro"/>
</dbReference>
<dbReference type="CDD" id="cd02440">
    <property type="entry name" value="AdoMet_MTases"/>
    <property type="match status" value="1"/>
</dbReference>
<dbReference type="RefSeq" id="XP_003064280.1">
    <property type="nucleotide sequence ID" value="XM_003064234.1"/>
</dbReference>
<dbReference type="Gene3D" id="3.40.50.150">
    <property type="entry name" value="Vaccinia Virus protein VP39"/>
    <property type="match status" value="1"/>
</dbReference>
<dbReference type="GO" id="GO:0008168">
    <property type="term" value="F:methyltransferase activity"/>
    <property type="evidence" value="ECO:0007669"/>
    <property type="project" value="UniProtKB-KW"/>
</dbReference>
<dbReference type="Proteomes" id="UP000001876">
    <property type="component" value="Unassembled WGS sequence"/>
</dbReference>
<dbReference type="OMA" id="WGGLAEF"/>